<dbReference type="Proteomes" id="UP001212821">
    <property type="component" value="Chromosome"/>
</dbReference>
<protein>
    <submittedName>
        <fullName evidence="1">Uncharacterized protein</fullName>
    </submittedName>
</protein>
<dbReference type="EMBL" id="CP115450">
    <property type="protein sequence ID" value="WBP84568.1"/>
    <property type="molecule type" value="Genomic_DNA"/>
</dbReference>
<gene>
    <name evidence="1" type="ORF">O1G21_00960</name>
</gene>
<evidence type="ECO:0000313" key="2">
    <source>
        <dbReference type="Proteomes" id="UP001212821"/>
    </source>
</evidence>
<reference evidence="2" key="1">
    <citation type="submission" date="2022-12" db="EMBL/GenBank/DDBJ databases">
        <authorList>
            <person name="Mo P."/>
        </authorList>
    </citation>
    <scope>NUCLEOTIDE SEQUENCE [LARGE SCALE GENOMIC DNA]</scope>
    <source>
        <strain evidence="2">HUAS 3-15</strain>
    </source>
</reference>
<keyword evidence="2" id="KW-1185">Reference proteome</keyword>
<dbReference type="RefSeq" id="WP_270139884.1">
    <property type="nucleotide sequence ID" value="NZ_CP115450.1"/>
</dbReference>
<accession>A0ABY7PVW2</accession>
<proteinExistence type="predicted"/>
<organism evidence="1 2">
    <name type="scientific">Kitasatospora cathayae</name>
    <dbReference type="NCBI Taxonomy" id="3004092"/>
    <lineage>
        <taxon>Bacteria</taxon>
        <taxon>Bacillati</taxon>
        <taxon>Actinomycetota</taxon>
        <taxon>Actinomycetes</taxon>
        <taxon>Kitasatosporales</taxon>
        <taxon>Streptomycetaceae</taxon>
        <taxon>Kitasatospora</taxon>
    </lineage>
</organism>
<name>A0ABY7PVW2_9ACTN</name>
<evidence type="ECO:0000313" key="1">
    <source>
        <dbReference type="EMBL" id="WBP84568.1"/>
    </source>
</evidence>
<sequence>MDMQTTVARLAEEAEQQIRDRVWELTPGDRGLAVQVEAGLREAVGPPDAQEVLPEKDRLEHLREVLAVLAIALASTHGRLAWFLSGAITALEPVLHWRALPAADDHAFGTVPPTPEHYTEAEDAVRRLQATLARITAG</sequence>